<reference evidence="1 2" key="1">
    <citation type="submission" date="2019-08" db="EMBL/GenBank/DDBJ databases">
        <title>In-depth cultivation of the pig gut microbiome towards novel bacterial diversity and tailored functional studies.</title>
        <authorList>
            <person name="Wylensek D."/>
            <person name="Hitch T.C.A."/>
            <person name="Clavel T."/>
        </authorList>
    </citation>
    <scope>NUCLEOTIDE SEQUENCE [LARGE SCALE GENOMIC DNA]</scope>
    <source>
        <strain evidence="1 2">LKV-178-WT-2C</strain>
    </source>
</reference>
<dbReference type="EMBL" id="VUNF01000047">
    <property type="protein sequence ID" value="MST78781.1"/>
    <property type="molecule type" value="Genomic_DNA"/>
</dbReference>
<dbReference type="RefSeq" id="WP_154483290.1">
    <property type="nucleotide sequence ID" value="NZ_VUNF01000047.1"/>
</dbReference>
<name>A0A6I2TY62_9BACT</name>
<dbReference type="AlphaFoldDB" id="A0A6I2TY62"/>
<proteinExistence type="predicted"/>
<evidence type="ECO:0000313" key="1">
    <source>
        <dbReference type="EMBL" id="MST78781.1"/>
    </source>
</evidence>
<comment type="caution">
    <text evidence="1">The sequence shown here is derived from an EMBL/GenBank/DDBJ whole genome shotgun (WGS) entry which is preliminary data.</text>
</comment>
<accession>A0A6I2TY62</accession>
<evidence type="ECO:0000313" key="2">
    <source>
        <dbReference type="Proteomes" id="UP000450161"/>
    </source>
</evidence>
<sequence length="315" mass="36994">MNLSKRHKRPTGYVSLYPNVDGYFLKKCTYSFCSQPSVLVTKEIWETLEELNKMYYSQTSSLKRRWKNMTMRYPFPILSSFIFSKKSPFVHLKNENLENSYLFRMYCNGFNAGYRYFFYDKTTFMTSPSAIKNQKEAFLKSSRVRALDFEPNSCTTDIKIFSEYCYDLGQKAAGDYCEARWPLKDVKLEEKASFTQLLRLDADSLKDEKYLKEYIETCLSYVKGNGRSAAKRAAVFFSFLQKNGNVKMYYPGDISAALYDRKVLLKLWNELRLTVKADSFVTEVHRYYSDKDNGYNVKAKDAEQLEYLLVSKKLK</sequence>
<dbReference type="Proteomes" id="UP000450161">
    <property type="component" value="Unassembled WGS sequence"/>
</dbReference>
<gene>
    <name evidence="1" type="ORF">FYJ72_14245</name>
</gene>
<protein>
    <submittedName>
        <fullName evidence="1">Uncharacterized protein</fullName>
    </submittedName>
</protein>
<organism evidence="1 2">
    <name type="scientific">Segatella copri</name>
    <dbReference type="NCBI Taxonomy" id="165179"/>
    <lineage>
        <taxon>Bacteria</taxon>
        <taxon>Pseudomonadati</taxon>
        <taxon>Bacteroidota</taxon>
        <taxon>Bacteroidia</taxon>
        <taxon>Bacteroidales</taxon>
        <taxon>Prevotellaceae</taxon>
        <taxon>Segatella</taxon>
    </lineage>
</organism>